<protein>
    <submittedName>
        <fullName evidence="2">Uncharacterized protein</fullName>
    </submittedName>
</protein>
<proteinExistence type="predicted"/>
<evidence type="ECO:0000313" key="3">
    <source>
        <dbReference type="Proteomes" id="UP000092124"/>
    </source>
</evidence>
<dbReference type="AlphaFoldDB" id="A0A1A6HGM0"/>
<feature type="region of interest" description="Disordered" evidence="1">
    <location>
        <begin position="20"/>
        <end position="43"/>
    </location>
</feature>
<evidence type="ECO:0000256" key="1">
    <source>
        <dbReference type="SAM" id="MobiDB-lite"/>
    </source>
</evidence>
<reference evidence="2 3" key="1">
    <citation type="submission" date="2016-06" db="EMBL/GenBank/DDBJ databases">
        <title>The Draft Genome Sequence and Annotation of the Desert Woodrat Neotoma lepida.</title>
        <authorList>
            <person name="Campbell M."/>
            <person name="Oakeson K.F."/>
            <person name="Yandell M."/>
            <person name="Halpert J.R."/>
            <person name="Dearing D."/>
        </authorList>
    </citation>
    <scope>NUCLEOTIDE SEQUENCE [LARGE SCALE GENOMIC DNA]</scope>
    <source>
        <strain evidence="2">417</strain>
        <tissue evidence="2">Liver</tissue>
    </source>
</reference>
<evidence type="ECO:0000313" key="2">
    <source>
        <dbReference type="EMBL" id="OBS77401.1"/>
    </source>
</evidence>
<feature type="region of interest" description="Disordered" evidence="1">
    <location>
        <begin position="122"/>
        <end position="149"/>
    </location>
</feature>
<dbReference type="Proteomes" id="UP000092124">
    <property type="component" value="Unassembled WGS sequence"/>
</dbReference>
<gene>
    <name evidence="2" type="ORF">A6R68_16114</name>
</gene>
<accession>A0A1A6HGM0</accession>
<sequence>MSLRLCGPRRRLEIEQSQPVSALNNQQPGCGAPLRQRQTRGWRGDRVVRSGVAMAPASLRSPRRPGRSRGGLWEPARAGDGFSEKGPRSVAETLVPRTAASAQSQPRLGRRHVPAWRVGVRRPPESTRAPAVWGRTGRGPGPESPGPYGRGLRMNARTCCWTCITISDTYKSTLPAWNCHLAPSPLHAPSTVIFRHGFISSLYGGLIQPLSKHTVAVLQTTPRRSLCVSGPHQK</sequence>
<dbReference type="EMBL" id="LZPO01029789">
    <property type="protein sequence ID" value="OBS77401.1"/>
    <property type="molecule type" value="Genomic_DNA"/>
</dbReference>
<comment type="caution">
    <text evidence="2">The sequence shown here is derived from an EMBL/GenBank/DDBJ whole genome shotgun (WGS) entry which is preliminary data.</text>
</comment>
<feature type="region of interest" description="Disordered" evidence="1">
    <location>
        <begin position="55"/>
        <end position="89"/>
    </location>
</feature>
<name>A0A1A6HGM0_NEOLE</name>
<organism evidence="2 3">
    <name type="scientific">Neotoma lepida</name>
    <name type="common">Desert woodrat</name>
    <dbReference type="NCBI Taxonomy" id="56216"/>
    <lineage>
        <taxon>Eukaryota</taxon>
        <taxon>Metazoa</taxon>
        <taxon>Chordata</taxon>
        <taxon>Craniata</taxon>
        <taxon>Vertebrata</taxon>
        <taxon>Euteleostomi</taxon>
        <taxon>Mammalia</taxon>
        <taxon>Eutheria</taxon>
        <taxon>Euarchontoglires</taxon>
        <taxon>Glires</taxon>
        <taxon>Rodentia</taxon>
        <taxon>Myomorpha</taxon>
        <taxon>Muroidea</taxon>
        <taxon>Cricetidae</taxon>
        <taxon>Neotominae</taxon>
        <taxon>Neotoma</taxon>
    </lineage>
</organism>
<keyword evidence="3" id="KW-1185">Reference proteome</keyword>